<evidence type="ECO:0000256" key="5">
    <source>
        <dbReference type="ARBA" id="ARBA00022833"/>
    </source>
</evidence>
<evidence type="ECO:0000256" key="6">
    <source>
        <dbReference type="ARBA" id="ARBA00023049"/>
    </source>
</evidence>
<evidence type="ECO:0000256" key="7">
    <source>
        <dbReference type="PROSITE-ProRule" id="PRU01379"/>
    </source>
</evidence>
<feature type="region of interest" description="Disordered" evidence="8">
    <location>
        <begin position="350"/>
        <end position="374"/>
    </location>
</feature>
<dbReference type="GO" id="GO:0005615">
    <property type="term" value="C:extracellular space"/>
    <property type="evidence" value="ECO:0007669"/>
    <property type="project" value="TreeGrafter"/>
</dbReference>
<feature type="compositionally biased region" description="Pro residues" evidence="8">
    <location>
        <begin position="363"/>
        <end position="374"/>
    </location>
</feature>
<dbReference type="Pfam" id="PF00246">
    <property type="entry name" value="Peptidase_M14"/>
    <property type="match status" value="1"/>
</dbReference>
<sequence>MAFRLTCRPAPIMLKATGASFSRLTRLLLVQYNHSVGSRPFKFLRTRMARAPISRLWRLFWLFALLTLSVESARANPYQESPGPLLNADQTCQLIGTKLGSVSTRDCLAENLQPTGSYSVNGLPILIKEYPPLPERKPRGRILVIGGIHGDEYSSVSVVFRWLRTLNEHHSGLFHWRIAPLTNPDGLLRMESQRMNANGVDLNRNFPTPNWAAEAPDYWINSTKRDPRRYPGSAPLSEPESRWIAKEIEAFQPDCIVSIHAPFGILDFDGPPKNPPKRFGPLYLSLLGTYPGSLGRYAGLHKRIPIITIELKHAGIMPSQMESRHIWGDLVRWLSQNIYNPSTIYSPNVNASTDSGADSRRAPAPPPLPKRGGS</sequence>
<comment type="cofactor">
    <cofactor evidence="1">
        <name>Zn(2+)</name>
        <dbReference type="ChEBI" id="CHEBI:29105"/>
    </cofactor>
</comment>
<name>A0A1Y2K4M8_9PROT</name>
<dbReference type="Gene3D" id="3.40.630.10">
    <property type="entry name" value="Zn peptidases"/>
    <property type="match status" value="1"/>
</dbReference>
<organism evidence="10 11">
    <name type="scientific">Magnetofaba australis IT-1</name>
    <dbReference type="NCBI Taxonomy" id="1434232"/>
    <lineage>
        <taxon>Bacteria</taxon>
        <taxon>Pseudomonadati</taxon>
        <taxon>Pseudomonadota</taxon>
        <taxon>Magnetococcia</taxon>
        <taxon>Magnetococcales</taxon>
        <taxon>Magnetococcaceae</taxon>
        <taxon>Magnetofaba</taxon>
    </lineage>
</organism>
<evidence type="ECO:0000313" key="10">
    <source>
        <dbReference type="EMBL" id="OSM03944.1"/>
    </source>
</evidence>
<keyword evidence="11" id="KW-1185">Reference proteome</keyword>
<protein>
    <submittedName>
        <fullName evidence="10">Putative peptidase M14, carboxypeptidase A</fullName>
    </submittedName>
</protein>
<comment type="similarity">
    <text evidence="2 7">Belongs to the peptidase M14 family.</text>
</comment>
<accession>A0A1Y2K4M8</accession>
<keyword evidence="3" id="KW-0645">Protease</keyword>
<evidence type="ECO:0000256" key="2">
    <source>
        <dbReference type="ARBA" id="ARBA00005988"/>
    </source>
</evidence>
<dbReference type="STRING" id="1434232.MAIT1_01023"/>
<evidence type="ECO:0000256" key="4">
    <source>
        <dbReference type="ARBA" id="ARBA00022801"/>
    </source>
</evidence>
<evidence type="ECO:0000256" key="3">
    <source>
        <dbReference type="ARBA" id="ARBA00022670"/>
    </source>
</evidence>
<dbReference type="PANTHER" id="PTHR11705">
    <property type="entry name" value="PROTEASE FAMILY M14 CARBOXYPEPTIDASE A,B"/>
    <property type="match status" value="1"/>
</dbReference>
<keyword evidence="6" id="KW-0482">Metalloprotease</keyword>
<dbReference type="GO" id="GO:0004181">
    <property type="term" value="F:metallocarboxypeptidase activity"/>
    <property type="evidence" value="ECO:0007669"/>
    <property type="project" value="InterPro"/>
</dbReference>
<comment type="caution">
    <text evidence="10">The sequence shown here is derived from an EMBL/GenBank/DDBJ whole genome shotgun (WGS) entry which is preliminary data.</text>
</comment>
<comment type="caution">
    <text evidence="7">Lacks conserved residue(s) required for the propagation of feature annotation.</text>
</comment>
<dbReference type="Proteomes" id="UP000194003">
    <property type="component" value="Unassembled WGS sequence"/>
</dbReference>
<evidence type="ECO:0000256" key="1">
    <source>
        <dbReference type="ARBA" id="ARBA00001947"/>
    </source>
</evidence>
<keyword evidence="5" id="KW-0862">Zinc</keyword>
<dbReference type="EMBL" id="LVJN01000019">
    <property type="protein sequence ID" value="OSM03944.1"/>
    <property type="molecule type" value="Genomic_DNA"/>
</dbReference>
<dbReference type="SUPFAM" id="SSF53187">
    <property type="entry name" value="Zn-dependent exopeptidases"/>
    <property type="match status" value="1"/>
</dbReference>
<dbReference type="AlphaFoldDB" id="A0A1Y2K4M8"/>
<keyword evidence="4" id="KW-0378">Hydrolase</keyword>
<dbReference type="GO" id="GO:0006508">
    <property type="term" value="P:proteolysis"/>
    <property type="evidence" value="ECO:0007669"/>
    <property type="project" value="UniProtKB-KW"/>
</dbReference>
<dbReference type="InterPro" id="IPR000834">
    <property type="entry name" value="Peptidase_M14"/>
</dbReference>
<evidence type="ECO:0000259" key="9">
    <source>
        <dbReference type="PROSITE" id="PS52035"/>
    </source>
</evidence>
<evidence type="ECO:0000256" key="8">
    <source>
        <dbReference type="SAM" id="MobiDB-lite"/>
    </source>
</evidence>
<proteinExistence type="inferred from homology"/>
<feature type="domain" description="Peptidase M14" evidence="9">
    <location>
        <begin position="88"/>
        <end position="374"/>
    </location>
</feature>
<gene>
    <name evidence="10" type="ORF">MAIT1_01023</name>
</gene>
<evidence type="ECO:0000313" key="11">
    <source>
        <dbReference type="Proteomes" id="UP000194003"/>
    </source>
</evidence>
<dbReference type="GO" id="GO:0008270">
    <property type="term" value="F:zinc ion binding"/>
    <property type="evidence" value="ECO:0007669"/>
    <property type="project" value="InterPro"/>
</dbReference>
<dbReference type="PROSITE" id="PS52035">
    <property type="entry name" value="PEPTIDASE_M14"/>
    <property type="match status" value="1"/>
</dbReference>
<dbReference type="CDD" id="cd06904">
    <property type="entry name" value="M14_MpaA-like"/>
    <property type="match status" value="1"/>
</dbReference>
<dbReference type="PANTHER" id="PTHR11705:SF143">
    <property type="entry name" value="SLL0236 PROTEIN"/>
    <property type="match status" value="1"/>
</dbReference>
<keyword evidence="10" id="KW-0121">Carboxypeptidase</keyword>
<reference evidence="10 11" key="1">
    <citation type="journal article" date="2016" name="BMC Genomics">
        <title>Combined genomic and structural analyses of a cultured magnetotactic bacterium reveals its niche adaptation to a dynamic environment.</title>
        <authorList>
            <person name="Araujo A.C."/>
            <person name="Morillo V."/>
            <person name="Cypriano J."/>
            <person name="Teixeira L.C."/>
            <person name="Leao P."/>
            <person name="Lyra S."/>
            <person name="Almeida L.G."/>
            <person name="Bazylinski D.A."/>
            <person name="Vasconcellos A.T."/>
            <person name="Abreu F."/>
            <person name="Lins U."/>
        </authorList>
    </citation>
    <scope>NUCLEOTIDE SEQUENCE [LARGE SCALE GENOMIC DNA]</scope>
    <source>
        <strain evidence="10 11">IT-1</strain>
    </source>
</reference>